<dbReference type="EMBL" id="JAAOZD010000001">
    <property type="protein sequence ID" value="NIJ00411.1"/>
    <property type="molecule type" value="Genomic_DNA"/>
</dbReference>
<dbReference type="GO" id="GO:0003677">
    <property type="term" value="F:DNA binding"/>
    <property type="evidence" value="ECO:0007669"/>
    <property type="project" value="UniProtKB-KW"/>
</dbReference>
<gene>
    <name evidence="2" type="ORF">FHR86_000709</name>
</gene>
<evidence type="ECO:0000313" key="2">
    <source>
        <dbReference type="EMBL" id="NIJ00411.1"/>
    </source>
</evidence>
<dbReference type="PROSITE" id="PS50995">
    <property type="entry name" value="HTH_MARR_2"/>
    <property type="match status" value="1"/>
</dbReference>
<dbReference type="SUPFAM" id="SSF46785">
    <property type="entry name" value="Winged helix' DNA-binding domain"/>
    <property type="match status" value="1"/>
</dbReference>
<organism evidence="2 3">
    <name type="scientific">Paenarthrobacter ilicis</name>
    <dbReference type="NCBI Taxonomy" id="43665"/>
    <lineage>
        <taxon>Bacteria</taxon>
        <taxon>Bacillati</taxon>
        <taxon>Actinomycetota</taxon>
        <taxon>Actinomycetes</taxon>
        <taxon>Micrococcales</taxon>
        <taxon>Micrococcaceae</taxon>
        <taxon>Paenarthrobacter</taxon>
    </lineage>
</organism>
<protein>
    <submittedName>
        <fullName evidence="2">DNA-binding MarR family transcriptional regulator</fullName>
    </submittedName>
</protein>
<dbReference type="Pfam" id="PF01047">
    <property type="entry name" value="MarR"/>
    <property type="match status" value="1"/>
</dbReference>
<comment type="caution">
    <text evidence="2">The sequence shown here is derived from an EMBL/GenBank/DDBJ whole genome shotgun (WGS) entry which is preliminary data.</text>
</comment>
<feature type="domain" description="HTH marR-type" evidence="1">
    <location>
        <begin position="16"/>
        <end position="144"/>
    </location>
</feature>
<name>A0ABX0TGW1_9MICC</name>
<dbReference type="PANTHER" id="PTHR33164">
    <property type="entry name" value="TRANSCRIPTIONAL REGULATOR, MARR FAMILY"/>
    <property type="match status" value="1"/>
</dbReference>
<evidence type="ECO:0000259" key="1">
    <source>
        <dbReference type="PROSITE" id="PS50995"/>
    </source>
</evidence>
<dbReference type="RefSeq" id="WP_167263930.1">
    <property type="nucleotide sequence ID" value="NZ_BAAAVO010000002.1"/>
</dbReference>
<accession>A0ABX0TGW1</accession>
<dbReference type="SMART" id="SM00347">
    <property type="entry name" value="HTH_MARR"/>
    <property type="match status" value="1"/>
</dbReference>
<keyword evidence="2" id="KW-0238">DNA-binding</keyword>
<dbReference type="InterPro" id="IPR039422">
    <property type="entry name" value="MarR/SlyA-like"/>
</dbReference>
<proteinExistence type="predicted"/>
<sequence>MQNPDSANTGPVHPVAATLHALLALANQTEREASRSLGLNLTDYRALTVLAESGPITVGALAAEMGATAATTTAVVSRLEAHALVERLRGSEDRRHVHVAVTEDASGRLAALAGPVLPAASAHLEGLAPEHQRVMGDFLNDMKQLMEQHLQTLAGKESL</sequence>
<dbReference type="Gene3D" id="1.10.10.10">
    <property type="entry name" value="Winged helix-like DNA-binding domain superfamily/Winged helix DNA-binding domain"/>
    <property type="match status" value="1"/>
</dbReference>
<dbReference type="Proteomes" id="UP000802392">
    <property type="component" value="Unassembled WGS sequence"/>
</dbReference>
<dbReference type="InterPro" id="IPR036388">
    <property type="entry name" value="WH-like_DNA-bd_sf"/>
</dbReference>
<reference evidence="2 3" key="1">
    <citation type="submission" date="2020-03" db="EMBL/GenBank/DDBJ databases">
        <title>Genomic Encyclopedia of Type Strains, Phase III (KMG-III): the genomes of soil and plant-associated and newly described type strains.</title>
        <authorList>
            <person name="Whitman W."/>
        </authorList>
    </citation>
    <scope>NUCLEOTIDE SEQUENCE [LARGE SCALE GENOMIC DNA]</scope>
    <source>
        <strain evidence="2 3">CECT 4207</strain>
    </source>
</reference>
<dbReference type="InterPro" id="IPR036390">
    <property type="entry name" value="WH_DNA-bd_sf"/>
</dbReference>
<dbReference type="InterPro" id="IPR000835">
    <property type="entry name" value="HTH_MarR-typ"/>
</dbReference>
<dbReference type="PANTHER" id="PTHR33164:SF43">
    <property type="entry name" value="HTH-TYPE TRANSCRIPTIONAL REPRESSOR YETL"/>
    <property type="match status" value="1"/>
</dbReference>
<evidence type="ECO:0000313" key="3">
    <source>
        <dbReference type="Proteomes" id="UP000802392"/>
    </source>
</evidence>
<keyword evidence="3" id="KW-1185">Reference proteome</keyword>